<evidence type="ECO:0000256" key="3">
    <source>
        <dbReference type="ARBA" id="ARBA00022448"/>
    </source>
</evidence>
<dbReference type="PANTHER" id="PTHR30290:SF10">
    <property type="entry name" value="PERIPLASMIC OLIGOPEPTIDE-BINDING PROTEIN-RELATED"/>
    <property type="match status" value="1"/>
</dbReference>
<evidence type="ECO:0000256" key="2">
    <source>
        <dbReference type="ARBA" id="ARBA00005695"/>
    </source>
</evidence>
<protein>
    <submittedName>
        <fullName evidence="6">Peptide ABC transporter substrate-binding protein</fullName>
    </submittedName>
</protein>
<keyword evidence="3" id="KW-0813">Transport</keyword>
<dbReference type="Gene3D" id="3.10.105.10">
    <property type="entry name" value="Dipeptide-binding Protein, Domain 3"/>
    <property type="match status" value="1"/>
</dbReference>
<keyword evidence="7" id="KW-1185">Reference proteome</keyword>
<reference evidence="6 7" key="1">
    <citation type="submission" date="2023-09" db="EMBL/GenBank/DDBJ databases">
        <title>Whole genome shotgun sequencing (WGS) of Bosea sp. ZW T0_25, isolated from stored onions (Allium cepa).</title>
        <authorList>
            <person name="Stoll D.A."/>
            <person name="Huch M."/>
        </authorList>
    </citation>
    <scope>NUCLEOTIDE SEQUENCE [LARGE SCALE GENOMIC DNA]</scope>
    <source>
        <strain evidence="6 7">ZW T0_25</strain>
    </source>
</reference>
<evidence type="ECO:0000256" key="1">
    <source>
        <dbReference type="ARBA" id="ARBA00004418"/>
    </source>
</evidence>
<dbReference type="PIRSF" id="PIRSF002741">
    <property type="entry name" value="MppA"/>
    <property type="match status" value="1"/>
</dbReference>
<comment type="similarity">
    <text evidence="2">Belongs to the bacterial solute-binding protein 5 family.</text>
</comment>
<organism evidence="6 7">
    <name type="scientific">Bosea rubneri</name>
    <dbReference type="NCBI Taxonomy" id="3075434"/>
    <lineage>
        <taxon>Bacteria</taxon>
        <taxon>Pseudomonadati</taxon>
        <taxon>Pseudomonadota</taxon>
        <taxon>Alphaproteobacteria</taxon>
        <taxon>Hyphomicrobiales</taxon>
        <taxon>Boseaceae</taxon>
        <taxon>Bosea</taxon>
    </lineage>
</organism>
<dbReference type="EMBL" id="JAWDID010000048">
    <property type="protein sequence ID" value="MDU0342780.1"/>
    <property type="molecule type" value="Genomic_DNA"/>
</dbReference>
<evidence type="ECO:0000313" key="7">
    <source>
        <dbReference type="Proteomes" id="UP001254257"/>
    </source>
</evidence>
<dbReference type="Gene3D" id="3.90.76.10">
    <property type="entry name" value="Dipeptide-binding Protein, Domain 1"/>
    <property type="match status" value="1"/>
</dbReference>
<dbReference type="PANTHER" id="PTHR30290">
    <property type="entry name" value="PERIPLASMIC BINDING COMPONENT OF ABC TRANSPORTER"/>
    <property type="match status" value="1"/>
</dbReference>
<comment type="subcellular location">
    <subcellularLocation>
        <location evidence="1">Periplasm</location>
    </subcellularLocation>
</comment>
<name>A0ABU3SEH0_9HYPH</name>
<proteinExistence type="inferred from homology"/>
<sequence length="539" mass="59821">MKSFKAESQFLRRLRPLALAAGLALGLGHAALAQVVFHRGNDGDPETLDAHKTSTVAEAHLLRDLSEGLVIHHINGEVIPGVAESWTMSEDGKSYTFKLRANAKWSNGDPVKAGDFVYSLKRIINPATGAKYANILYPILNAEKINKSGEGAGIDELGVKAPDDTTLEIKLERPTPYFLELLTHQTGLPVHPASVEKFGKDFVKPENWISNGAYTLKEFVPNSHIKMEKNRNFHDAANVQIDTILYYPASDLAAAARRFQAGELHMTTDIPADQIQQLREKLGNQVKVAPYLGTYFLIVNTAKKPFDDLRVRRALSLVIDREFIAEEIWGGTMLPAYGVIPPNIGNYGERAEADFKGVSPLDREEEAKRLLAAAGYGPGMPLRVQLRYNTTDNNRRTMIAIAEQWKVLGVETSFINTDGKTHFALLRDGGDFDIARYGWIGDYSDPQNFLFLFLSDNKGFNSGKYANPKFDALLQQGADELDLAKRAAILREADSILAADMPWIPLMYYSSKNLVSPKLVGFQQNLRGALPTRFMSLKP</sequence>
<dbReference type="Proteomes" id="UP001254257">
    <property type="component" value="Unassembled WGS sequence"/>
</dbReference>
<evidence type="ECO:0000313" key="6">
    <source>
        <dbReference type="EMBL" id="MDU0342780.1"/>
    </source>
</evidence>
<dbReference type="InterPro" id="IPR039424">
    <property type="entry name" value="SBP_5"/>
</dbReference>
<dbReference type="Gene3D" id="3.40.190.10">
    <property type="entry name" value="Periplasmic binding protein-like II"/>
    <property type="match status" value="1"/>
</dbReference>
<evidence type="ECO:0000256" key="4">
    <source>
        <dbReference type="ARBA" id="ARBA00022729"/>
    </source>
</evidence>
<dbReference type="SUPFAM" id="SSF53850">
    <property type="entry name" value="Periplasmic binding protein-like II"/>
    <property type="match status" value="1"/>
</dbReference>
<evidence type="ECO:0000259" key="5">
    <source>
        <dbReference type="Pfam" id="PF00496"/>
    </source>
</evidence>
<dbReference type="Pfam" id="PF00496">
    <property type="entry name" value="SBP_bac_5"/>
    <property type="match status" value="1"/>
</dbReference>
<gene>
    <name evidence="6" type="ORF">RKE40_23010</name>
</gene>
<feature type="domain" description="Solute-binding protein family 5" evidence="5">
    <location>
        <begin position="77"/>
        <end position="459"/>
    </location>
</feature>
<dbReference type="CDD" id="cd08504">
    <property type="entry name" value="PBP2_OppA"/>
    <property type="match status" value="1"/>
</dbReference>
<keyword evidence="4" id="KW-0732">Signal</keyword>
<comment type="caution">
    <text evidence="6">The sequence shown here is derived from an EMBL/GenBank/DDBJ whole genome shotgun (WGS) entry which is preliminary data.</text>
</comment>
<dbReference type="RefSeq" id="WP_316020539.1">
    <property type="nucleotide sequence ID" value="NZ_JAWDID010000048.1"/>
</dbReference>
<dbReference type="InterPro" id="IPR030678">
    <property type="entry name" value="Peptide/Ni-bd"/>
</dbReference>
<dbReference type="InterPro" id="IPR000914">
    <property type="entry name" value="SBP_5_dom"/>
</dbReference>
<accession>A0ABU3SEH0</accession>